<dbReference type="AlphaFoldDB" id="X1HCA4"/>
<dbReference type="GO" id="GO:0003677">
    <property type="term" value="F:DNA binding"/>
    <property type="evidence" value="ECO:0007669"/>
    <property type="project" value="UniProtKB-KW"/>
</dbReference>
<organism evidence="5">
    <name type="scientific">marine sediment metagenome</name>
    <dbReference type="NCBI Taxonomy" id="412755"/>
    <lineage>
        <taxon>unclassified sequences</taxon>
        <taxon>metagenomes</taxon>
        <taxon>ecological metagenomes</taxon>
    </lineage>
</organism>
<dbReference type="InterPro" id="IPR011006">
    <property type="entry name" value="CheY-like_superfamily"/>
</dbReference>
<dbReference type="GO" id="GO:0000160">
    <property type="term" value="P:phosphorelay signal transduction system"/>
    <property type="evidence" value="ECO:0007669"/>
    <property type="project" value="InterPro"/>
</dbReference>
<dbReference type="CDD" id="cd17535">
    <property type="entry name" value="REC_NarL-like"/>
    <property type="match status" value="1"/>
</dbReference>
<evidence type="ECO:0000259" key="3">
    <source>
        <dbReference type="PROSITE" id="PS50043"/>
    </source>
</evidence>
<evidence type="ECO:0000259" key="4">
    <source>
        <dbReference type="PROSITE" id="PS50110"/>
    </source>
</evidence>
<dbReference type="Pfam" id="PF00072">
    <property type="entry name" value="Response_reg"/>
    <property type="match status" value="1"/>
</dbReference>
<dbReference type="PRINTS" id="PR00038">
    <property type="entry name" value="HTHLUXR"/>
</dbReference>
<dbReference type="SUPFAM" id="SSF52172">
    <property type="entry name" value="CheY-like"/>
    <property type="match status" value="1"/>
</dbReference>
<dbReference type="SMART" id="SM00421">
    <property type="entry name" value="HTH_LUXR"/>
    <property type="match status" value="1"/>
</dbReference>
<evidence type="ECO:0008006" key="6">
    <source>
        <dbReference type="Google" id="ProtNLM"/>
    </source>
</evidence>
<sequence>ELIQGEDDMEVVGETGDGEEAIELVSQAEPDVVLMDIAMPKLNGIEATRRIKESHPSVSVLVLTAYDNEEFIFALVEAGAAGYLLKNVQSRELLNSIRAVYDGESVLHPTIANRIFSRLQLEGKKPVRSERKQILSRRELEVLKLSMEGLSNKEVAKELSLGIRTVQTHWRNIFNKLGVSSRTEAIISGLNKGWITLEQSRD</sequence>
<dbReference type="Pfam" id="PF00196">
    <property type="entry name" value="GerE"/>
    <property type="match status" value="1"/>
</dbReference>
<dbReference type="InterPro" id="IPR001789">
    <property type="entry name" value="Sig_transdc_resp-reg_receiver"/>
</dbReference>
<evidence type="ECO:0000256" key="1">
    <source>
        <dbReference type="ARBA" id="ARBA00022553"/>
    </source>
</evidence>
<feature type="domain" description="HTH luxR-type" evidence="3">
    <location>
        <begin position="128"/>
        <end position="193"/>
    </location>
</feature>
<protein>
    <recommendedName>
        <fullName evidence="6">DNA-binding response regulator</fullName>
    </recommendedName>
</protein>
<dbReference type="PANTHER" id="PTHR43214:SF43">
    <property type="entry name" value="TWO-COMPONENT RESPONSE REGULATOR"/>
    <property type="match status" value="1"/>
</dbReference>
<dbReference type="CDD" id="cd06170">
    <property type="entry name" value="LuxR_C_like"/>
    <property type="match status" value="1"/>
</dbReference>
<proteinExistence type="predicted"/>
<reference evidence="5" key="1">
    <citation type="journal article" date="2014" name="Front. Microbiol.">
        <title>High frequency of phylogenetically diverse reductive dehalogenase-homologous genes in deep subseafloor sedimentary metagenomes.</title>
        <authorList>
            <person name="Kawai M."/>
            <person name="Futagami T."/>
            <person name="Toyoda A."/>
            <person name="Takaki Y."/>
            <person name="Nishi S."/>
            <person name="Hori S."/>
            <person name="Arai W."/>
            <person name="Tsubouchi T."/>
            <person name="Morono Y."/>
            <person name="Uchiyama I."/>
            <person name="Ito T."/>
            <person name="Fujiyama A."/>
            <person name="Inagaki F."/>
            <person name="Takami H."/>
        </authorList>
    </citation>
    <scope>NUCLEOTIDE SEQUENCE</scope>
    <source>
        <strain evidence="5">Expedition CK06-06</strain>
    </source>
</reference>
<dbReference type="PROSITE" id="PS00622">
    <property type="entry name" value="HTH_LUXR_1"/>
    <property type="match status" value="1"/>
</dbReference>
<feature type="domain" description="Response regulatory" evidence="4">
    <location>
        <begin position="1"/>
        <end position="101"/>
    </location>
</feature>
<dbReference type="PANTHER" id="PTHR43214">
    <property type="entry name" value="TWO-COMPONENT RESPONSE REGULATOR"/>
    <property type="match status" value="1"/>
</dbReference>
<feature type="non-terminal residue" evidence="5">
    <location>
        <position position="1"/>
    </location>
</feature>
<dbReference type="GO" id="GO:0006355">
    <property type="term" value="P:regulation of DNA-templated transcription"/>
    <property type="evidence" value="ECO:0007669"/>
    <property type="project" value="InterPro"/>
</dbReference>
<evidence type="ECO:0000313" key="5">
    <source>
        <dbReference type="EMBL" id="GAH67007.1"/>
    </source>
</evidence>
<dbReference type="PROSITE" id="PS50110">
    <property type="entry name" value="RESPONSE_REGULATORY"/>
    <property type="match status" value="1"/>
</dbReference>
<dbReference type="EMBL" id="BARU01028124">
    <property type="protein sequence ID" value="GAH67007.1"/>
    <property type="molecule type" value="Genomic_DNA"/>
</dbReference>
<dbReference type="InterPro" id="IPR039420">
    <property type="entry name" value="WalR-like"/>
</dbReference>
<keyword evidence="1" id="KW-0597">Phosphoprotein</keyword>
<evidence type="ECO:0000256" key="2">
    <source>
        <dbReference type="ARBA" id="ARBA00023125"/>
    </source>
</evidence>
<dbReference type="Gene3D" id="3.40.50.2300">
    <property type="match status" value="1"/>
</dbReference>
<accession>X1HCA4</accession>
<dbReference type="InterPro" id="IPR000792">
    <property type="entry name" value="Tscrpt_reg_LuxR_C"/>
</dbReference>
<dbReference type="SUPFAM" id="SSF46894">
    <property type="entry name" value="C-terminal effector domain of the bipartite response regulators"/>
    <property type="match status" value="1"/>
</dbReference>
<dbReference type="PROSITE" id="PS50043">
    <property type="entry name" value="HTH_LUXR_2"/>
    <property type="match status" value="1"/>
</dbReference>
<dbReference type="InterPro" id="IPR058245">
    <property type="entry name" value="NreC/VraR/RcsB-like_REC"/>
</dbReference>
<dbReference type="SMART" id="SM00448">
    <property type="entry name" value="REC"/>
    <property type="match status" value="1"/>
</dbReference>
<comment type="caution">
    <text evidence="5">The sequence shown here is derived from an EMBL/GenBank/DDBJ whole genome shotgun (WGS) entry which is preliminary data.</text>
</comment>
<keyword evidence="2" id="KW-0238">DNA-binding</keyword>
<dbReference type="InterPro" id="IPR016032">
    <property type="entry name" value="Sig_transdc_resp-reg_C-effctor"/>
</dbReference>
<name>X1HCA4_9ZZZZ</name>
<gene>
    <name evidence="5" type="ORF">S03H2_44935</name>
</gene>